<organism evidence="2 3">
    <name type="scientific">endosymbiont of Galathealinum brachiosum</name>
    <dbReference type="NCBI Taxonomy" id="2200906"/>
    <lineage>
        <taxon>Bacteria</taxon>
        <taxon>Pseudomonadati</taxon>
        <taxon>Pseudomonadota</taxon>
        <taxon>Gammaproteobacteria</taxon>
        <taxon>sulfur-oxidizing symbionts</taxon>
    </lineage>
</organism>
<feature type="domain" description="Co-chaperone DjlA N-terminal" evidence="1">
    <location>
        <begin position="29"/>
        <end position="144"/>
    </location>
</feature>
<evidence type="ECO:0000313" key="3">
    <source>
        <dbReference type="Proteomes" id="UP000254266"/>
    </source>
</evidence>
<dbReference type="InterPro" id="IPR007791">
    <property type="entry name" value="DjlA_N"/>
</dbReference>
<name>A0A370DDP3_9GAMM</name>
<dbReference type="AlphaFoldDB" id="A0A370DDP3"/>
<dbReference type="InterPro" id="IPR029024">
    <property type="entry name" value="TerB-like"/>
</dbReference>
<dbReference type="EMBL" id="QFXC01000011">
    <property type="protein sequence ID" value="RDH83028.1"/>
    <property type="molecule type" value="Genomic_DNA"/>
</dbReference>
<comment type="caution">
    <text evidence="2">The sequence shown here is derived from an EMBL/GenBank/DDBJ whole genome shotgun (WGS) entry which is preliminary data.</text>
</comment>
<keyword evidence="3" id="KW-1185">Reference proteome</keyword>
<dbReference type="Proteomes" id="UP000254266">
    <property type="component" value="Unassembled WGS sequence"/>
</dbReference>
<gene>
    <name evidence="2" type="ORF">DIZ80_12260</name>
</gene>
<protein>
    <recommendedName>
        <fullName evidence="1">Co-chaperone DjlA N-terminal domain-containing protein</fullName>
    </recommendedName>
</protein>
<proteinExistence type="predicted"/>
<dbReference type="Gene3D" id="1.10.3680.10">
    <property type="entry name" value="TerB-like"/>
    <property type="match status" value="1"/>
</dbReference>
<dbReference type="Pfam" id="PF05099">
    <property type="entry name" value="TerB"/>
    <property type="match status" value="1"/>
</dbReference>
<evidence type="ECO:0000259" key="1">
    <source>
        <dbReference type="Pfam" id="PF05099"/>
    </source>
</evidence>
<dbReference type="CDD" id="cd07313">
    <property type="entry name" value="terB_like_2"/>
    <property type="match status" value="1"/>
</dbReference>
<reference evidence="2 3" key="1">
    <citation type="journal article" date="2018" name="ISME J.">
        <title>Endosymbiont genomes yield clues of tubeworm success.</title>
        <authorList>
            <person name="Li Y."/>
            <person name="Liles M.R."/>
            <person name="Halanych K.M."/>
        </authorList>
    </citation>
    <scope>NUCLEOTIDE SEQUENCE [LARGE SCALE GENOMIC DNA]</scope>
    <source>
        <strain evidence="2">A1464</strain>
    </source>
</reference>
<dbReference type="SUPFAM" id="SSF158682">
    <property type="entry name" value="TerB-like"/>
    <property type="match status" value="1"/>
</dbReference>
<sequence>MLKKIQSFFEKNFMADSVNSVPDAHQLNLAASALLIEMVLQDDHIDEKEVVVVKKLLTDQFDLSIEEADNLYVLAEEEKHQATDYHQFTKLIADHYTQPQKVQLIESLWRVAFADQVLDKYEEHMIRRISDLIHVSHKDFIMTKHRVESE</sequence>
<evidence type="ECO:0000313" key="2">
    <source>
        <dbReference type="EMBL" id="RDH83028.1"/>
    </source>
</evidence>
<accession>A0A370DDP3</accession>